<evidence type="ECO:0000256" key="1">
    <source>
        <dbReference type="ARBA" id="ARBA00022737"/>
    </source>
</evidence>
<keyword evidence="6" id="KW-1185">Reference proteome</keyword>
<organism evidence="5 6">
    <name type="scientific">Mucilaginibacter calamicampi</name>
    <dbReference type="NCBI Taxonomy" id="1302352"/>
    <lineage>
        <taxon>Bacteria</taxon>
        <taxon>Pseudomonadati</taxon>
        <taxon>Bacteroidota</taxon>
        <taxon>Sphingobacteriia</taxon>
        <taxon>Sphingobacteriales</taxon>
        <taxon>Sphingobacteriaceae</taxon>
        <taxon>Mucilaginibacter</taxon>
    </lineage>
</organism>
<dbReference type="PANTHER" id="PTHR45586:SF1">
    <property type="entry name" value="LIPOPOLYSACCHARIDE ASSEMBLY PROTEIN B"/>
    <property type="match status" value="1"/>
</dbReference>
<dbReference type="InterPro" id="IPR019734">
    <property type="entry name" value="TPR_rpt"/>
</dbReference>
<proteinExistence type="predicted"/>
<dbReference type="RefSeq" id="WP_377097845.1">
    <property type="nucleotide sequence ID" value="NZ_JBHTHU010000002.1"/>
</dbReference>
<keyword evidence="1" id="KW-0677">Repeat</keyword>
<evidence type="ECO:0000313" key="6">
    <source>
        <dbReference type="Proteomes" id="UP001596958"/>
    </source>
</evidence>
<accession>A0ABW2YW75</accession>
<dbReference type="Gene3D" id="1.25.40.10">
    <property type="entry name" value="Tetratricopeptide repeat domain"/>
    <property type="match status" value="2"/>
</dbReference>
<feature type="chain" id="PRO_5046518556" evidence="4">
    <location>
        <begin position="23"/>
        <end position="368"/>
    </location>
</feature>
<sequence>MRVRKIIFSVLLIAFITPAAFCQSEVLKGVVNSLARYKEHKELKYLAAAKKSIDSLFVVNSDSTNFEKNVYLTVVNSSVLYVDSLNSLNQPINLLAKTSRLMDKLKDNPKKGRFEKDLSFAATCLANVYMRNGFNYLVRSDIINAQRQFLTAKKFAPAFKQIDAYLAYVNASLGNLPAAASFYDSLADDITADHVEAASAVYKAVGDTAKAIKLLERFRKKSPENNFILLDAANIYNNKQNYTSLKPLLPGLLDINQNNPDIVFVAANCYDRLGEYENAEKLYLKAVELNGAAYDPTFNLGLLYLKKSAQKEGSAAENLSYATAWLEKATEIAPNNINCLEVLRLLYSQTKNKTQLDKVNNKLKQLTN</sequence>
<protein>
    <submittedName>
        <fullName evidence="5">Tetratricopeptide repeat protein</fullName>
    </submittedName>
</protein>
<dbReference type="SUPFAM" id="SSF48452">
    <property type="entry name" value="TPR-like"/>
    <property type="match status" value="1"/>
</dbReference>
<feature type="signal peptide" evidence="4">
    <location>
        <begin position="1"/>
        <end position="22"/>
    </location>
</feature>
<dbReference type="InterPro" id="IPR051012">
    <property type="entry name" value="CellSynth/LPSAsmb/PSIAsmb"/>
</dbReference>
<evidence type="ECO:0000256" key="4">
    <source>
        <dbReference type="SAM" id="SignalP"/>
    </source>
</evidence>
<dbReference type="Proteomes" id="UP001596958">
    <property type="component" value="Unassembled WGS sequence"/>
</dbReference>
<name>A0ABW2YW75_9SPHI</name>
<evidence type="ECO:0000256" key="3">
    <source>
        <dbReference type="PROSITE-ProRule" id="PRU00339"/>
    </source>
</evidence>
<evidence type="ECO:0000256" key="2">
    <source>
        <dbReference type="ARBA" id="ARBA00022803"/>
    </source>
</evidence>
<feature type="repeat" description="TPR" evidence="3">
    <location>
        <begin position="260"/>
        <end position="293"/>
    </location>
</feature>
<keyword evidence="4" id="KW-0732">Signal</keyword>
<dbReference type="InterPro" id="IPR011990">
    <property type="entry name" value="TPR-like_helical_dom_sf"/>
</dbReference>
<keyword evidence="2 3" id="KW-0802">TPR repeat</keyword>
<evidence type="ECO:0000313" key="5">
    <source>
        <dbReference type="EMBL" id="MFD0749463.1"/>
    </source>
</evidence>
<reference evidence="6" key="1">
    <citation type="journal article" date="2019" name="Int. J. Syst. Evol. Microbiol.">
        <title>The Global Catalogue of Microorganisms (GCM) 10K type strain sequencing project: providing services to taxonomists for standard genome sequencing and annotation.</title>
        <authorList>
            <consortium name="The Broad Institute Genomics Platform"/>
            <consortium name="The Broad Institute Genome Sequencing Center for Infectious Disease"/>
            <person name="Wu L."/>
            <person name="Ma J."/>
        </authorList>
    </citation>
    <scope>NUCLEOTIDE SEQUENCE [LARGE SCALE GENOMIC DNA]</scope>
    <source>
        <strain evidence="6">CCUG 63418</strain>
    </source>
</reference>
<gene>
    <name evidence="5" type="ORF">ACFQZS_04870</name>
</gene>
<dbReference type="PROSITE" id="PS50005">
    <property type="entry name" value="TPR"/>
    <property type="match status" value="1"/>
</dbReference>
<dbReference type="PANTHER" id="PTHR45586">
    <property type="entry name" value="TPR REPEAT-CONTAINING PROTEIN PA4667"/>
    <property type="match status" value="1"/>
</dbReference>
<comment type="caution">
    <text evidence="5">The sequence shown here is derived from an EMBL/GenBank/DDBJ whole genome shotgun (WGS) entry which is preliminary data.</text>
</comment>
<dbReference type="EMBL" id="JBHTHU010000002">
    <property type="protein sequence ID" value="MFD0749463.1"/>
    <property type="molecule type" value="Genomic_DNA"/>
</dbReference>